<name>A0A1F4WM28_UNCKA</name>
<protein>
    <submittedName>
        <fullName evidence="1">Uncharacterized protein</fullName>
    </submittedName>
</protein>
<gene>
    <name evidence="1" type="ORF">A2415_02540</name>
</gene>
<evidence type="ECO:0000313" key="2">
    <source>
        <dbReference type="Proteomes" id="UP000179113"/>
    </source>
</evidence>
<reference evidence="1 2" key="1">
    <citation type="journal article" date="2016" name="Nat. Commun.">
        <title>Thousands of microbial genomes shed light on interconnected biogeochemical processes in an aquifer system.</title>
        <authorList>
            <person name="Anantharaman K."/>
            <person name="Brown C.T."/>
            <person name="Hug L.A."/>
            <person name="Sharon I."/>
            <person name="Castelle C.J."/>
            <person name="Probst A.J."/>
            <person name="Thomas B.C."/>
            <person name="Singh A."/>
            <person name="Wilkins M.J."/>
            <person name="Karaoz U."/>
            <person name="Brodie E.L."/>
            <person name="Williams K.H."/>
            <person name="Hubbard S.S."/>
            <person name="Banfield J.F."/>
        </authorList>
    </citation>
    <scope>NUCLEOTIDE SEQUENCE [LARGE SCALE GENOMIC DNA]</scope>
</reference>
<accession>A0A1F4WM28</accession>
<proteinExistence type="predicted"/>
<sequence length="113" mass="12550">MTQVQGELEVEYQRSASLTYSITISEDADFATVQYWPWFDALALTSGVPRGHLIEEASRHAVNLIAEITGQSPEVLEAKWDRTNGGTIIVSFRQPEATTPKTANAEQIWNGLQ</sequence>
<evidence type="ECO:0000313" key="1">
    <source>
        <dbReference type="EMBL" id="OGC70441.1"/>
    </source>
</evidence>
<dbReference type="Proteomes" id="UP000179113">
    <property type="component" value="Unassembled WGS sequence"/>
</dbReference>
<organism evidence="1 2">
    <name type="scientific">candidate division WWE3 bacterium RIFOXYC1_FULL_39_7</name>
    <dbReference type="NCBI Taxonomy" id="1802643"/>
    <lineage>
        <taxon>Bacteria</taxon>
        <taxon>Katanobacteria</taxon>
    </lineage>
</organism>
<dbReference type="AlphaFoldDB" id="A0A1F4WM28"/>
<comment type="caution">
    <text evidence="1">The sequence shown here is derived from an EMBL/GenBank/DDBJ whole genome shotgun (WGS) entry which is preliminary data.</text>
</comment>
<dbReference type="EMBL" id="MEWA01000005">
    <property type="protein sequence ID" value="OGC70441.1"/>
    <property type="molecule type" value="Genomic_DNA"/>
</dbReference>